<dbReference type="AlphaFoldDB" id="A0AAX3BDX6"/>
<reference evidence="1" key="2">
    <citation type="submission" date="2022-06" db="EMBL/GenBank/DDBJ databases">
        <title>Thermospira aquatica gen. nov., sp. nov.</title>
        <authorList>
            <person name="Ben Ali Gam Z."/>
            <person name="Labat M."/>
        </authorList>
    </citation>
    <scope>NUCLEOTIDE SEQUENCE</scope>
    <source>
        <strain evidence="1">F1F22</strain>
    </source>
</reference>
<keyword evidence="2" id="KW-1185">Reference proteome</keyword>
<gene>
    <name evidence="1" type="ORF">KDW03_00400</name>
</gene>
<dbReference type="RefSeq" id="WP_271435431.1">
    <property type="nucleotide sequence ID" value="NZ_CP073355.1"/>
</dbReference>
<proteinExistence type="predicted"/>
<dbReference type="Proteomes" id="UP001056539">
    <property type="component" value="Chromosome"/>
</dbReference>
<dbReference type="KEGG" id="taqu:KDW03_00400"/>
<protein>
    <submittedName>
        <fullName evidence="1">Uncharacterized protein</fullName>
    </submittedName>
</protein>
<name>A0AAX3BDX6_9SPIR</name>
<organism evidence="1 2">
    <name type="scientific">Thermospira aquatica</name>
    <dbReference type="NCBI Taxonomy" id="2828656"/>
    <lineage>
        <taxon>Bacteria</taxon>
        <taxon>Pseudomonadati</taxon>
        <taxon>Spirochaetota</taxon>
        <taxon>Spirochaetia</taxon>
        <taxon>Brevinematales</taxon>
        <taxon>Thermospiraceae</taxon>
        <taxon>Thermospira</taxon>
    </lineage>
</organism>
<reference evidence="1" key="1">
    <citation type="submission" date="2021-04" db="EMBL/GenBank/DDBJ databases">
        <authorList>
            <person name="Postec A."/>
        </authorList>
    </citation>
    <scope>NUCLEOTIDE SEQUENCE</scope>
    <source>
        <strain evidence="1">F1F22</strain>
    </source>
</reference>
<dbReference type="EMBL" id="CP073355">
    <property type="protein sequence ID" value="URA10300.1"/>
    <property type="molecule type" value="Genomic_DNA"/>
</dbReference>
<evidence type="ECO:0000313" key="1">
    <source>
        <dbReference type="EMBL" id="URA10300.1"/>
    </source>
</evidence>
<sequence length="75" mass="8998">MKLKQVLIVAKKSRPQVAKVLQALTEELAKRGIEWLQVEPAWYKLSSEEVLSDFDVHYRHEAEDVWDFWYSTYRD</sequence>
<evidence type="ECO:0000313" key="2">
    <source>
        <dbReference type="Proteomes" id="UP001056539"/>
    </source>
</evidence>
<accession>A0AAX3BDX6</accession>